<name>G4Z5A0_PHYSP</name>
<dbReference type="InParanoid" id="G4Z5A0"/>
<dbReference type="InterPro" id="IPR014752">
    <property type="entry name" value="Arrestin-like_C"/>
</dbReference>
<evidence type="ECO:0000259" key="1">
    <source>
        <dbReference type="Pfam" id="PF00339"/>
    </source>
</evidence>
<proteinExistence type="predicted"/>
<organism evidence="2 3">
    <name type="scientific">Phytophthora sojae (strain P6497)</name>
    <name type="common">Soybean stem and root rot agent</name>
    <name type="synonym">Phytophthora megasperma f. sp. glycines</name>
    <dbReference type="NCBI Taxonomy" id="1094619"/>
    <lineage>
        <taxon>Eukaryota</taxon>
        <taxon>Sar</taxon>
        <taxon>Stramenopiles</taxon>
        <taxon>Oomycota</taxon>
        <taxon>Peronosporomycetes</taxon>
        <taxon>Peronosporales</taxon>
        <taxon>Peronosporaceae</taxon>
        <taxon>Phytophthora</taxon>
    </lineage>
</organism>
<dbReference type="AlphaFoldDB" id="G4Z5A0"/>
<keyword evidence="3" id="KW-1185">Reference proteome</keyword>
<dbReference type="InterPro" id="IPR011021">
    <property type="entry name" value="Arrestin-like_N"/>
</dbReference>
<dbReference type="InterPro" id="IPR014756">
    <property type="entry name" value="Ig_E-set"/>
</dbReference>
<dbReference type="STRING" id="1094619.G4Z5A0"/>
<evidence type="ECO:0000313" key="3">
    <source>
        <dbReference type="Proteomes" id="UP000002640"/>
    </source>
</evidence>
<dbReference type="EMBL" id="JH159153">
    <property type="protein sequence ID" value="EGZ20243.1"/>
    <property type="molecule type" value="Genomic_DNA"/>
</dbReference>
<dbReference type="RefSeq" id="XP_009522960.1">
    <property type="nucleotide sequence ID" value="XM_009524665.1"/>
</dbReference>
<dbReference type="SMR" id="G4Z5A0"/>
<reference evidence="2 3" key="1">
    <citation type="journal article" date="2006" name="Science">
        <title>Phytophthora genome sequences uncover evolutionary origins and mechanisms of pathogenesis.</title>
        <authorList>
            <person name="Tyler B.M."/>
            <person name="Tripathy S."/>
            <person name="Zhang X."/>
            <person name="Dehal P."/>
            <person name="Jiang R.H."/>
            <person name="Aerts A."/>
            <person name="Arredondo F.D."/>
            <person name="Baxter L."/>
            <person name="Bensasson D."/>
            <person name="Beynon J.L."/>
            <person name="Chapman J."/>
            <person name="Damasceno C.M."/>
            <person name="Dorrance A.E."/>
            <person name="Dou D."/>
            <person name="Dickerman A.W."/>
            <person name="Dubchak I.L."/>
            <person name="Garbelotto M."/>
            <person name="Gijzen M."/>
            <person name="Gordon S.G."/>
            <person name="Govers F."/>
            <person name="Grunwald N.J."/>
            <person name="Huang W."/>
            <person name="Ivors K.L."/>
            <person name="Jones R.W."/>
            <person name="Kamoun S."/>
            <person name="Krampis K."/>
            <person name="Lamour K.H."/>
            <person name="Lee M.K."/>
            <person name="McDonald W.H."/>
            <person name="Medina M."/>
            <person name="Meijer H.J."/>
            <person name="Nordberg E.K."/>
            <person name="Maclean D.J."/>
            <person name="Ospina-Giraldo M.D."/>
            <person name="Morris P.F."/>
            <person name="Phuntumart V."/>
            <person name="Putnam N.H."/>
            <person name="Rash S."/>
            <person name="Rose J.K."/>
            <person name="Sakihama Y."/>
            <person name="Salamov A.A."/>
            <person name="Savidor A."/>
            <person name="Scheuring C.F."/>
            <person name="Smith B.M."/>
            <person name="Sobral B.W."/>
            <person name="Terry A."/>
            <person name="Torto-Alalibo T.A."/>
            <person name="Win J."/>
            <person name="Xu Z."/>
            <person name="Zhang H."/>
            <person name="Grigoriev I.V."/>
            <person name="Rokhsar D.S."/>
            <person name="Boore J.L."/>
        </authorList>
    </citation>
    <scope>NUCLEOTIDE SEQUENCE [LARGE SCALE GENOMIC DNA]</scope>
    <source>
        <strain evidence="2 3">P6497</strain>
    </source>
</reference>
<dbReference type="Proteomes" id="UP000002640">
    <property type="component" value="Unassembled WGS sequence"/>
</dbReference>
<evidence type="ECO:0000313" key="2">
    <source>
        <dbReference type="EMBL" id="EGZ20243.1"/>
    </source>
</evidence>
<dbReference type="Gene3D" id="2.60.40.640">
    <property type="match status" value="1"/>
</dbReference>
<sequence length="323" mass="35336">MAYTHTVLRNARSGNVKWTLRVALDRDTYHAGDILQANVFLCVVEPVHCNGIIGFIRGEEKITWAEKSTRRAVGGEVYSQQNEFLNDKMIVANPRMYGPGEYIFPVVYQLHSTLPATFQLNYPRPVGIMNGVHAQLGYVFHVYLNANQGVVVEAQQEIILQEAVLPARPLLGLEVAPAPALVHAAQPGVSPQGNDPFISASLEKPAFRAAETVRVRCRVNSRSGGGGESFAAFLRLYEDINITVAPSKRSEGSRLLCERRFQVKAGAAPFELAMELAVGPEGAPSLERTFSSSFVERRHRLAVECIPPGSNSAVKSELGLVIL</sequence>
<dbReference type="SUPFAM" id="SSF81296">
    <property type="entry name" value="E set domains"/>
    <property type="match status" value="1"/>
</dbReference>
<dbReference type="KEGG" id="psoj:PHYSODRAFT_345424"/>
<dbReference type="GeneID" id="20648713"/>
<protein>
    <recommendedName>
        <fullName evidence="1">Arrestin-like N-terminal domain-containing protein</fullName>
    </recommendedName>
</protein>
<feature type="domain" description="Arrestin-like N-terminal" evidence="1">
    <location>
        <begin position="25"/>
        <end position="154"/>
    </location>
</feature>
<gene>
    <name evidence="2" type="ORF">PHYSODRAFT_345424</name>
</gene>
<accession>G4Z5A0</accession>
<dbReference type="Pfam" id="PF00339">
    <property type="entry name" value="Arrestin_N"/>
    <property type="match status" value="1"/>
</dbReference>